<dbReference type="EMBL" id="BK015488">
    <property type="protein sequence ID" value="DAE09435.1"/>
    <property type="molecule type" value="Genomic_DNA"/>
</dbReference>
<evidence type="ECO:0008006" key="3">
    <source>
        <dbReference type="Google" id="ProtNLM"/>
    </source>
</evidence>
<evidence type="ECO:0000313" key="2">
    <source>
        <dbReference type="EMBL" id="DAE09435.1"/>
    </source>
</evidence>
<reference evidence="2" key="1">
    <citation type="journal article" date="2021" name="Proc. Natl. Acad. Sci. U.S.A.">
        <title>A Catalog of Tens of Thousands of Viruses from Human Metagenomes Reveals Hidden Associations with Chronic Diseases.</title>
        <authorList>
            <person name="Tisza M.J."/>
            <person name="Buck C.B."/>
        </authorList>
    </citation>
    <scope>NUCLEOTIDE SEQUENCE</scope>
    <source>
        <strain evidence="2">Ct96x5</strain>
    </source>
</reference>
<keyword evidence="1" id="KW-1133">Transmembrane helix</keyword>
<name>A0A8S5PSF4_9CAUD</name>
<protein>
    <recommendedName>
        <fullName evidence="3">HFLK protein</fullName>
    </recommendedName>
</protein>
<keyword evidence="1" id="KW-0812">Transmembrane</keyword>
<feature type="transmembrane region" description="Helical" evidence="1">
    <location>
        <begin position="53"/>
        <end position="75"/>
    </location>
</feature>
<sequence length="76" mass="7701">MPNDYGYFGKGSTGYAHYQQTFNRCFGSGSGGGGGGRKPSNNNNGGGNNDGCLTLIAIFLVAGAFILAALSALGYI</sequence>
<organism evidence="2">
    <name type="scientific">Siphoviridae sp. ct96x5</name>
    <dbReference type="NCBI Taxonomy" id="2825367"/>
    <lineage>
        <taxon>Viruses</taxon>
        <taxon>Duplodnaviria</taxon>
        <taxon>Heunggongvirae</taxon>
        <taxon>Uroviricota</taxon>
        <taxon>Caudoviricetes</taxon>
    </lineage>
</organism>
<proteinExistence type="predicted"/>
<evidence type="ECO:0000256" key="1">
    <source>
        <dbReference type="SAM" id="Phobius"/>
    </source>
</evidence>
<keyword evidence="1" id="KW-0472">Membrane</keyword>
<accession>A0A8S5PSF4</accession>